<reference evidence="6 7" key="1">
    <citation type="submission" date="2018-09" db="EMBL/GenBank/DDBJ databases">
        <title>Isolation, diversity and antifungal activity of actinobacteria from wheat.</title>
        <authorList>
            <person name="Han C."/>
        </authorList>
    </citation>
    <scope>NUCLEOTIDE SEQUENCE [LARGE SCALE GENOMIC DNA]</scope>
    <source>
        <strain evidence="6 7">NEAU-YY265</strain>
    </source>
</reference>
<dbReference type="Pfam" id="PF13360">
    <property type="entry name" value="PQQ_2"/>
    <property type="match status" value="1"/>
</dbReference>
<dbReference type="Pfam" id="PF00149">
    <property type="entry name" value="Metallophos"/>
    <property type="match status" value="1"/>
</dbReference>
<dbReference type="SUPFAM" id="SSF117074">
    <property type="entry name" value="Hypothetical protein PA1324"/>
    <property type="match status" value="1"/>
</dbReference>
<dbReference type="InterPro" id="IPR002372">
    <property type="entry name" value="PQQ_rpt_dom"/>
</dbReference>
<keyword evidence="2" id="KW-0812">Transmembrane</keyword>
<dbReference type="Proteomes" id="UP000284057">
    <property type="component" value="Unassembled WGS sequence"/>
</dbReference>
<dbReference type="InterPro" id="IPR004843">
    <property type="entry name" value="Calcineurin-like_PHP"/>
</dbReference>
<dbReference type="PANTHER" id="PTHR34512">
    <property type="entry name" value="CELL SURFACE PROTEIN"/>
    <property type="match status" value="1"/>
</dbReference>
<feature type="compositionally biased region" description="Low complexity" evidence="1">
    <location>
        <begin position="155"/>
        <end position="167"/>
    </location>
</feature>
<feature type="region of interest" description="Disordered" evidence="1">
    <location>
        <begin position="52"/>
        <end position="180"/>
    </location>
</feature>
<dbReference type="SMART" id="SM00564">
    <property type="entry name" value="PQQ"/>
    <property type="match status" value="8"/>
</dbReference>
<evidence type="ECO:0000259" key="4">
    <source>
        <dbReference type="Pfam" id="PF13360"/>
    </source>
</evidence>
<organism evidence="6 7">
    <name type="scientific">Jiangella rhizosphaerae</name>
    <dbReference type="NCBI Taxonomy" id="2293569"/>
    <lineage>
        <taxon>Bacteria</taxon>
        <taxon>Bacillati</taxon>
        <taxon>Actinomycetota</taxon>
        <taxon>Actinomycetes</taxon>
        <taxon>Jiangellales</taxon>
        <taxon>Jiangellaceae</taxon>
        <taxon>Jiangella</taxon>
    </lineage>
</organism>
<dbReference type="Pfam" id="PF13620">
    <property type="entry name" value="CarboxypepD_reg"/>
    <property type="match status" value="2"/>
</dbReference>
<proteinExistence type="predicted"/>
<dbReference type="InterPro" id="IPR032285">
    <property type="entry name" value="Metallophos_N"/>
</dbReference>
<dbReference type="InterPro" id="IPR015943">
    <property type="entry name" value="WD40/YVTN_repeat-like_dom_sf"/>
</dbReference>
<dbReference type="PANTHER" id="PTHR34512:SF30">
    <property type="entry name" value="OUTER MEMBRANE PROTEIN ASSEMBLY FACTOR BAMB"/>
    <property type="match status" value="1"/>
</dbReference>
<feature type="transmembrane region" description="Helical" evidence="2">
    <location>
        <begin position="314"/>
        <end position="336"/>
    </location>
</feature>
<evidence type="ECO:0000259" key="3">
    <source>
        <dbReference type="Pfam" id="PF00149"/>
    </source>
</evidence>
<evidence type="ECO:0000256" key="2">
    <source>
        <dbReference type="SAM" id="Phobius"/>
    </source>
</evidence>
<dbReference type="SUPFAM" id="SSF49464">
    <property type="entry name" value="Carboxypeptidase regulatory domain-like"/>
    <property type="match status" value="1"/>
</dbReference>
<feature type="domain" description="Pyrrolo-quinoline quinone repeat" evidence="4">
    <location>
        <begin position="940"/>
        <end position="1091"/>
    </location>
</feature>
<dbReference type="SUPFAM" id="SSF56300">
    <property type="entry name" value="Metallo-dependent phosphatases"/>
    <property type="match status" value="1"/>
</dbReference>
<dbReference type="InterPro" id="IPR029052">
    <property type="entry name" value="Metallo-depent_PP-like"/>
</dbReference>
<gene>
    <name evidence="6" type="ORF">DY240_18665</name>
</gene>
<evidence type="ECO:0000313" key="7">
    <source>
        <dbReference type="Proteomes" id="UP000284057"/>
    </source>
</evidence>
<protein>
    <submittedName>
        <fullName evidence="6">Uncharacterized protein</fullName>
    </submittedName>
</protein>
<accession>A0A418KMR4</accession>
<keyword evidence="7" id="KW-1185">Reference proteome</keyword>
<dbReference type="InterPro" id="IPR011047">
    <property type="entry name" value="Quinoprotein_ADH-like_sf"/>
</dbReference>
<dbReference type="GO" id="GO:0016787">
    <property type="term" value="F:hydrolase activity"/>
    <property type="evidence" value="ECO:0007669"/>
    <property type="project" value="InterPro"/>
</dbReference>
<dbReference type="Pfam" id="PF16371">
    <property type="entry name" value="MetallophosN"/>
    <property type="match status" value="1"/>
</dbReference>
<feature type="domain" description="Calcineurin-like phosphoesterase" evidence="3">
    <location>
        <begin position="453"/>
        <end position="624"/>
    </location>
</feature>
<dbReference type="InterPro" id="IPR018391">
    <property type="entry name" value="PQQ_b-propeller_rpt"/>
</dbReference>
<feature type="region of interest" description="Disordered" evidence="1">
    <location>
        <begin position="1"/>
        <end position="28"/>
    </location>
</feature>
<name>A0A418KMR4_9ACTN</name>
<dbReference type="Gene3D" id="3.60.21.10">
    <property type="match status" value="1"/>
</dbReference>
<dbReference type="EMBL" id="QUAL01000175">
    <property type="protein sequence ID" value="RIQ20228.1"/>
    <property type="molecule type" value="Genomic_DNA"/>
</dbReference>
<dbReference type="Gene3D" id="2.40.128.630">
    <property type="match status" value="1"/>
</dbReference>
<feature type="compositionally biased region" description="Basic residues" evidence="1">
    <location>
        <begin position="53"/>
        <end position="151"/>
    </location>
</feature>
<comment type="caution">
    <text evidence="6">The sequence shown here is derived from an EMBL/GenBank/DDBJ whole genome shotgun (WGS) entry which is preliminary data.</text>
</comment>
<dbReference type="InterPro" id="IPR013783">
    <property type="entry name" value="Ig-like_fold"/>
</dbReference>
<evidence type="ECO:0000259" key="5">
    <source>
        <dbReference type="Pfam" id="PF16371"/>
    </source>
</evidence>
<feature type="domain" description="Calcineurin-like phosphoesterase N-terminal" evidence="5">
    <location>
        <begin position="359"/>
        <end position="440"/>
    </location>
</feature>
<evidence type="ECO:0000313" key="6">
    <source>
        <dbReference type="EMBL" id="RIQ20228.1"/>
    </source>
</evidence>
<sequence>MHDDAGRVRRPAAAGHRRDGRGRPLCRAGPELRLSRRDVRAVPRRLLGVLRGRLGRRRRRPHHHRRLRPRRRARPHRPGRRPSAVQHRRAVARRLRAALRRARRRPRPHRPRPRPVRGRAGRRRGRSRAAGPRGRRVRRHQQRRSAGRRRRLGEPARPGARTAGRAVGRLRRRDERRRTGVALAAAGGRRRRPAARAGLRRRAALRRRPRLGPGDVVRRLQPRHRGRCGRPGRRPVRAGHRRPALRVVLAGPRRRGRRDRRDGAGLVRPSAAVTPVNGDEVTTLNVLARWRARSPDAPTVARLSPEALGRYRRAVYAAVALLTGLALIGPVATVVAETIAASAAPVSGVVFEDANGNGRQDAGEPGVAGVSVSDGVALVETDAEGRYRLEMDTERRLSDMVFITQPSGYMVGTDQFMTPRFYQNFGQVPAGETRTADFALTRDPGSDSSTFSFANIADPHVNPQLPEQIHEINSTSNDIPFIAVSGDLTNNATDAEFTNYKNATAGSEVPVWPAVGNHEYFSGGGTGYAARIDNYRRHVGPEWYSFDYGNRHFLVLENNGQAPFDEQLSWIRRDLEANVGDKELVVLAHQPMNVPFGSPSQYDQYGDLFDRYGAELMLVGHEHSNDVEPNSEFAPSAKHIQTVSSSYTIDNAPRGFRFIHMRGDHFENPFRMYGVDQALTITSPAPGSEVGADGHRTGFPDIQVNAYDTADEVVRVRYRIDDGSWRSLKPSGELTWHAEFVGRAPGPGAHTIEVEAVSEGGERWTESADFTMTTEPLVAPVAGADWTQHHGDSAHSGVAADVVDPGLELAWSYRTPGTFLTGSPVIADGVVYAGTRDENGDGNAALHAVDLATGEQLWEFPVPSSVVGTPAVLGDTVFVGTLRAQLFAVDRATGELVWQRDTEEAPDPNNQRAYGYYSPAVANGKVYWAYQTRFGPASQGLLVALDPEDGSQLWASPMAGATMSDGTPAIAGGQVFVGSQTADQVLAYDAATGARQWQSSAVLGGWQDGIPAAGGGRVFIGSNNGIIARDAATGRDLWTYRSPHASRVSSGATPSAPVVAGEVVYMGFPSGAVTALNARTGAVLWDRLLPGGTYTGGVLSSPVLSGETLFVGANNGFLYALDSVTGQPLWQYEIGTWVGSGPAVSGNTVVAGAWDGNLYAFTPGGEAAARWARVTGVVTDSATGAPVADARVVATAGGTSLTTTTDSHGRYTLGLAPGDYTLSTAKRAFLPTDGSTASVTVGTTGTQTANLELVEVTGPTAGASTVLPDYGSGSPRTDAVAGETYHFTMNERVQATISSRAAANNLPGTLAPGSLGDIFLLDGTAQETLDWSELMLSRTAGGPGTPDWNRPNDWLDLTDIGTEGSSVVASGSARVDGNLKTTLRYRALGDAPVVKISLEIENTGTTDFDGYFQYLLDPDSAQDVAYVPGVGRNDPGYVRSGWTDNFVYVGSTTVRPVPAHGLAWLEDEPYAISGFGYVTGTWFDAGVDAGDTRTISWYHITDYPGAGHVSSNIAQWADRLDLLDDEVADRSRVGGTVTQSDTGAPAAGVLVEALDAAGSVVGSARTAADGRYLMALDPGEYTLRVATLGYATASVPASVTAGSTATADIALAPVSVLASTGRQLSGGTVEGGPQDVVMENDKLAMAISKVFDDGQLPNSTVGKPIDLAVRGRADQLDWLNLPYIVDEEPTGTEAWQQTTIRNSGVEIVQATGDAAVVRTTGTSSAHPGVTVETTYTIRPGEEWVGASTVFRNTGPSDLDVWVGDAMDWDGAGQRIGVPGHGVITTPYESPAAYEPAGRWIGAAGTDPQTYGVIYAGDDAFTAYGNGNWVMSRFQVEIPAGGSYTLDRRVVAAANGGAANPFAVLDQLAAAR</sequence>
<dbReference type="SUPFAM" id="SSF50998">
    <property type="entry name" value="Quinoprotein alcohol dehydrogenase-like"/>
    <property type="match status" value="2"/>
</dbReference>
<keyword evidence="2" id="KW-0472">Membrane</keyword>
<dbReference type="GO" id="GO:0005975">
    <property type="term" value="P:carbohydrate metabolic process"/>
    <property type="evidence" value="ECO:0007669"/>
    <property type="project" value="UniProtKB-ARBA"/>
</dbReference>
<dbReference type="Gene3D" id="2.60.40.10">
    <property type="entry name" value="Immunoglobulins"/>
    <property type="match status" value="2"/>
</dbReference>
<dbReference type="Gene3D" id="2.130.10.10">
    <property type="entry name" value="YVTN repeat-like/Quinoprotein amine dehydrogenase"/>
    <property type="match status" value="1"/>
</dbReference>
<evidence type="ECO:0000256" key="1">
    <source>
        <dbReference type="SAM" id="MobiDB-lite"/>
    </source>
</evidence>
<keyword evidence="2" id="KW-1133">Transmembrane helix</keyword>
<dbReference type="Gene3D" id="2.60.40.1120">
    <property type="entry name" value="Carboxypeptidase-like, regulatory domain"/>
    <property type="match status" value="2"/>
</dbReference>
<dbReference type="InterPro" id="IPR008969">
    <property type="entry name" value="CarboxyPept-like_regulatory"/>
</dbReference>